<keyword evidence="3" id="KW-1185">Reference proteome</keyword>
<dbReference type="InterPro" id="IPR023346">
    <property type="entry name" value="Lysozyme-like_dom_sf"/>
</dbReference>
<protein>
    <submittedName>
        <fullName evidence="2">Lytic transglycosylase catalytic</fullName>
    </submittedName>
</protein>
<dbReference type="RefSeq" id="WP_013119852.1">
    <property type="nucleotide sequence ID" value="NZ_LGTE01000004.1"/>
</dbReference>
<comment type="caution">
    <text evidence="2">The sequence shown here is derived from an EMBL/GenBank/DDBJ whole genome shotgun (WGS) entry which is preliminary data.</text>
</comment>
<evidence type="ECO:0000313" key="3">
    <source>
        <dbReference type="Proteomes" id="UP000037175"/>
    </source>
</evidence>
<reference evidence="3" key="1">
    <citation type="submission" date="2015-07" db="EMBL/GenBank/DDBJ databases">
        <title>Complete Genome of Thermincola ferriacetica strain Z-0001T.</title>
        <authorList>
            <person name="Lusk B."/>
            <person name="Badalamenti J.P."/>
            <person name="Parameswaran P."/>
            <person name="Bond D.R."/>
            <person name="Torres C.I."/>
        </authorList>
    </citation>
    <scope>NUCLEOTIDE SEQUENCE [LARGE SCALE GENOMIC DNA]</scope>
    <source>
        <strain evidence="3">Z-0001</strain>
    </source>
</reference>
<accession>A0A0L6W4R4</accession>
<dbReference type="Pfam" id="PF01464">
    <property type="entry name" value="SLT"/>
    <property type="match status" value="1"/>
</dbReference>
<feature type="domain" description="Transglycosylase SLT" evidence="1">
    <location>
        <begin position="42"/>
        <end position="156"/>
    </location>
</feature>
<sequence length="189" mass="22543">MLIDLRKVLKRTKWLGLLLLLALLLTSKWFWRKLYPFPYREMIFKYAQEYEVDPYLVAAIIREESHFVEEAESYRGARGIMQIMPETGKWAAEQMNLEGFQPDDLYDPKINIKIGCWYLADLSKEFGNDKILMIAAYNAGRGNVKQWIQTRQWSGRHETVEDIPFPETREYVKRVLKGYEKYRWIYGEG</sequence>
<name>A0A0L6W4R4_9FIRM</name>
<gene>
    <name evidence="2" type="ORF">Tfer_0935</name>
</gene>
<dbReference type="SUPFAM" id="SSF53955">
    <property type="entry name" value="Lysozyme-like"/>
    <property type="match status" value="1"/>
</dbReference>
<evidence type="ECO:0000313" key="2">
    <source>
        <dbReference type="EMBL" id="KNZ70373.1"/>
    </source>
</evidence>
<dbReference type="CDD" id="cd16896">
    <property type="entry name" value="LT_Slt70-like"/>
    <property type="match status" value="1"/>
</dbReference>
<dbReference type="PANTHER" id="PTHR37423">
    <property type="entry name" value="SOLUBLE LYTIC MUREIN TRANSGLYCOSYLASE-RELATED"/>
    <property type="match status" value="1"/>
</dbReference>
<proteinExistence type="predicted"/>
<dbReference type="PANTHER" id="PTHR37423:SF2">
    <property type="entry name" value="MEMBRANE-BOUND LYTIC MUREIN TRANSGLYCOSYLASE C"/>
    <property type="match status" value="1"/>
</dbReference>
<dbReference type="EMBL" id="LGTE01000004">
    <property type="protein sequence ID" value="KNZ70373.1"/>
    <property type="molecule type" value="Genomic_DNA"/>
</dbReference>
<evidence type="ECO:0000259" key="1">
    <source>
        <dbReference type="Pfam" id="PF01464"/>
    </source>
</evidence>
<organism evidence="2 3">
    <name type="scientific">Thermincola ferriacetica</name>
    <dbReference type="NCBI Taxonomy" id="281456"/>
    <lineage>
        <taxon>Bacteria</taxon>
        <taxon>Bacillati</taxon>
        <taxon>Bacillota</taxon>
        <taxon>Clostridia</taxon>
        <taxon>Eubacteriales</taxon>
        <taxon>Thermincolaceae</taxon>
        <taxon>Thermincola</taxon>
    </lineage>
</organism>
<dbReference type="InterPro" id="IPR008258">
    <property type="entry name" value="Transglycosylase_SLT_dom_1"/>
</dbReference>
<dbReference type="AlphaFoldDB" id="A0A0L6W4R4"/>
<dbReference type="Proteomes" id="UP000037175">
    <property type="component" value="Unassembled WGS sequence"/>
</dbReference>
<dbReference type="Gene3D" id="1.10.530.10">
    <property type="match status" value="1"/>
</dbReference>
<dbReference type="PATRIC" id="fig|281456.6.peg.994"/>